<keyword evidence="1" id="KW-0472">Membrane</keyword>
<sequence>MVLVVCPPLACSAGTVTKTVVYSPLDSPTFASTPHCHFCRIYRRLPRRGKASHTQGYSPLYLYCCLLSVIAYFMLSTEHNRQRTSPRSLLLLYSVNEPFCTSFPTTVVNVMVKARTPTTASTAPPSPLCIPFVAYLRHWRWFIISLIFFYGLALFVSPVRATSVGVAMRVSGHSNLSWILGRSQRSTQDFERLFKMDIGFLCLVDGASEVVESKFFIGICENGTLVVTKEPKHELKVHLIRKAPQTEGEEEVGKVEEPQYEIIFSDSSTRWILCLNDSTITSMEIFPDEARPKECSWTGVQESVGIRIRPLLHPQQGIQLGEYTASFRDVVLHFQRSAKEKISQDDDCSKAREILQPAAKKDLSLAKFLMQSLRTAQQKLKLALLKRGEGLRTVHATIQIINQLVQVRHDMTMAQWDYEGITASNQKGFIGISGCRYKVPETVEEEIDVYATFRAKQQNLDCKERKLVRSLFDRTKKLSSWSDESLMAYKQHPSLFRILQGLKFLPGNMTDLEANLHLVPRYLWEKYASKVTKRPLNAQERAILLKLEEVVVRSRHKDLFFLNKAKCIEDWLNQLPGRERRVEVLTFDVRKSVT</sequence>
<gene>
    <name evidence="2" type="ORF">TASK_LOCUS5809</name>
</gene>
<feature type="transmembrane region" description="Helical" evidence="1">
    <location>
        <begin position="141"/>
        <end position="159"/>
    </location>
</feature>
<keyword evidence="3" id="KW-1185">Reference proteome</keyword>
<evidence type="ECO:0000256" key="1">
    <source>
        <dbReference type="SAM" id="Phobius"/>
    </source>
</evidence>
<feature type="transmembrane region" description="Helical" evidence="1">
    <location>
        <begin position="60"/>
        <end position="77"/>
    </location>
</feature>
<dbReference type="EMBL" id="UYRS01018443">
    <property type="protein sequence ID" value="VDK35656.1"/>
    <property type="molecule type" value="Genomic_DNA"/>
</dbReference>
<reference evidence="4" key="1">
    <citation type="submission" date="2016-04" db="UniProtKB">
        <authorList>
            <consortium name="WormBaseParasite"/>
        </authorList>
    </citation>
    <scope>IDENTIFICATION</scope>
</reference>
<name>A0A158R8N7_TAEAS</name>
<organism evidence="4">
    <name type="scientific">Taenia asiatica</name>
    <name type="common">Asian tapeworm</name>
    <dbReference type="NCBI Taxonomy" id="60517"/>
    <lineage>
        <taxon>Eukaryota</taxon>
        <taxon>Metazoa</taxon>
        <taxon>Spiralia</taxon>
        <taxon>Lophotrochozoa</taxon>
        <taxon>Platyhelminthes</taxon>
        <taxon>Cestoda</taxon>
        <taxon>Eucestoda</taxon>
        <taxon>Cyclophyllidea</taxon>
        <taxon>Taeniidae</taxon>
        <taxon>Taenia</taxon>
    </lineage>
</organism>
<protein>
    <submittedName>
        <fullName evidence="4">VPS9 domain-containing protein</fullName>
    </submittedName>
</protein>
<dbReference type="OrthoDB" id="10370269at2759"/>
<accession>A0A158R8N7</accession>
<evidence type="ECO:0000313" key="4">
    <source>
        <dbReference type="WBParaSite" id="TASK_0000580801-mRNA-1"/>
    </source>
</evidence>
<proteinExistence type="predicted"/>
<keyword evidence="1" id="KW-1133">Transmembrane helix</keyword>
<evidence type="ECO:0000313" key="3">
    <source>
        <dbReference type="Proteomes" id="UP000282613"/>
    </source>
</evidence>
<dbReference type="WBParaSite" id="TASK_0000580801-mRNA-1">
    <property type="protein sequence ID" value="TASK_0000580801-mRNA-1"/>
    <property type="gene ID" value="TASK_0000580801"/>
</dbReference>
<dbReference type="Proteomes" id="UP000282613">
    <property type="component" value="Unassembled WGS sequence"/>
</dbReference>
<evidence type="ECO:0000313" key="2">
    <source>
        <dbReference type="EMBL" id="VDK35656.1"/>
    </source>
</evidence>
<dbReference type="AlphaFoldDB" id="A0A158R8N7"/>
<keyword evidence="1" id="KW-0812">Transmembrane</keyword>
<reference evidence="2 3" key="2">
    <citation type="submission" date="2018-11" db="EMBL/GenBank/DDBJ databases">
        <authorList>
            <consortium name="Pathogen Informatics"/>
        </authorList>
    </citation>
    <scope>NUCLEOTIDE SEQUENCE [LARGE SCALE GENOMIC DNA]</scope>
</reference>